<dbReference type="Pfam" id="PF17899">
    <property type="entry name" value="Peptidase_M61_N"/>
    <property type="match status" value="1"/>
</dbReference>
<dbReference type="InterPro" id="IPR036034">
    <property type="entry name" value="PDZ_sf"/>
</dbReference>
<dbReference type="RefSeq" id="WP_311659721.1">
    <property type="nucleotide sequence ID" value="NZ_JAVRHY010000013.1"/>
</dbReference>
<dbReference type="PIRSF" id="PIRSF016493">
    <property type="entry name" value="Glycyl_aminpptds"/>
    <property type="match status" value="1"/>
</dbReference>
<feature type="domain" description="PDZ" evidence="1">
    <location>
        <begin position="481"/>
        <end position="553"/>
    </location>
</feature>
<dbReference type="InterPro" id="IPR040756">
    <property type="entry name" value="Peptidase_M61_N"/>
</dbReference>
<accession>A0ABU3BBC5</accession>
<reference evidence="2 3" key="1">
    <citation type="submission" date="2023-09" db="EMBL/GenBank/DDBJ databases">
        <authorList>
            <person name="Rey-Velasco X."/>
        </authorList>
    </citation>
    <scope>NUCLEOTIDE SEQUENCE [LARGE SCALE GENOMIC DNA]</scope>
    <source>
        <strain evidence="2 3">P385</strain>
    </source>
</reference>
<evidence type="ECO:0000313" key="2">
    <source>
        <dbReference type="EMBL" id="MDT0619325.1"/>
    </source>
</evidence>
<proteinExistence type="predicted"/>
<dbReference type="InterPro" id="IPR041489">
    <property type="entry name" value="PDZ_6"/>
</dbReference>
<evidence type="ECO:0000259" key="1">
    <source>
        <dbReference type="SMART" id="SM00228"/>
    </source>
</evidence>
<name>A0ABU3BBC5_9GAMM</name>
<evidence type="ECO:0000313" key="3">
    <source>
        <dbReference type="Proteomes" id="UP001259982"/>
    </source>
</evidence>
<dbReference type="SUPFAM" id="SSF55486">
    <property type="entry name" value="Metalloproteases ('zincins'), catalytic domain"/>
    <property type="match status" value="1"/>
</dbReference>
<dbReference type="Pfam" id="PF05299">
    <property type="entry name" value="Peptidase_M61"/>
    <property type="match status" value="1"/>
</dbReference>
<dbReference type="SUPFAM" id="SSF50156">
    <property type="entry name" value="PDZ domain-like"/>
    <property type="match status" value="1"/>
</dbReference>
<organism evidence="2 3">
    <name type="scientific">Spectribacter acetivorans</name>
    <dbReference type="NCBI Taxonomy" id="3075603"/>
    <lineage>
        <taxon>Bacteria</taxon>
        <taxon>Pseudomonadati</taxon>
        <taxon>Pseudomonadota</taxon>
        <taxon>Gammaproteobacteria</taxon>
        <taxon>Salinisphaerales</taxon>
        <taxon>Salinisphaeraceae</taxon>
        <taxon>Spectribacter</taxon>
    </lineage>
</organism>
<dbReference type="SMART" id="SM00228">
    <property type="entry name" value="PDZ"/>
    <property type="match status" value="1"/>
</dbReference>
<protein>
    <submittedName>
        <fullName evidence="2">PDZ domain-containing protein</fullName>
    </submittedName>
</protein>
<sequence length="594" mass="64574">MPMTPVEYEVSAVSPRGHRFRVTCTVPAPDTEGQRFTLPAWVPGSYLIREFARNILSVAASDAAGNPVVVRKIDKQTWQVAPVAGALTLTYELHARDSSVRAAYLDDQRGFFDGTSVYLRPVGRETSPCRVRLSPLPDHDWQVATSLPAVAVDAAGFGEYAADDYRSLIDHPVAMGRNIDRIDFQAGGVPHAFVCLGRHDADREKLAADLTRVCEAQAAVFGEMPMDNYLFLAQIAGAGYGGLEHRASAALLVDRNALPVAGAAARSDAYAELLGLCSHEYFHLWNVKRIQPAAVADSDLATEAHFEDLWAYEGVTSYYDDLALVRAGLIDETAYLGRLQRIANRLAGNPGRRCQSLAQSSFDAWTKFYRPDENSPNAVVSYYGKGALVALCLDLLLRDRTDGDVSLDDVMARVWAEHGRPGIPVSDNGLEAIAAKVAGADLSDFFDGAVRGTEELPLAELLARFGVRARRVTPDTRDGAAFLLAQGLRLNAGAGPARLLHVLTDSPAEAAGLCPGDVIVAVDGLRAEADTLTRRLRRVPTGTPVTLHLFRDDELLTRRFAPRAPAADQWRFRLISRCDAETAARRTAWLSLPS</sequence>
<dbReference type="Gene3D" id="2.60.40.3650">
    <property type="match status" value="1"/>
</dbReference>
<dbReference type="Proteomes" id="UP001259982">
    <property type="component" value="Unassembled WGS sequence"/>
</dbReference>
<dbReference type="Pfam" id="PF17820">
    <property type="entry name" value="PDZ_6"/>
    <property type="match status" value="1"/>
</dbReference>
<dbReference type="Gene3D" id="2.30.42.10">
    <property type="match status" value="1"/>
</dbReference>
<gene>
    <name evidence="2" type="ORF">RM531_12640</name>
</gene>
<dbReference type="InterPro" id="IPR007963">
    <property type="entry name" value="Peptidase_M61_catalytic"/>
</dbReference>
<dbReference type="Gene3D" id="1.10.390.10">
    <property type="entry name" value="Neutral Protease Domain 2"/>
    <property type="match status" value="1"/>
</dbReference>
<dbReference type="InterPro" id="IPR001478">
    <property type="entry name" value="PDZ"/>
</dbReference>
<comment type="caution">
    <text evidence="2">The sequence shown here is derived from an EMBL/GenBank/DDBJ whole genome shotgun (WGS) entry which is preliminary data.</text>
</comment>
<dbReference type="EMBL" id="JAVRHY010000013">
    <property type="protein sequence ID" value="MDT0619325.1"/>
    <property type="molecule type" value="Genomic_DNA"/>
</dbReference>
<dbReference type="InterPro" id="IPR024191">
    <property type="entry name" value="Peptidase_M61"/>
</dbReference>
<keyword evidence="3" id="KW-1185">Reference proteome</keyword>
<dbReference type="InterPro" id="IPR027268">
    <property type="entry name" value="Peptidase_M4/M1_CTD_sf"/>
</dbReference>